<reference evidence="2 3" key="1">
    <citation type="submission" date="2020-03" db="EMBL/GenBank/DDBJ databases">
        <title>Soil Listeria distribution.</title>
        <authorList>
            <person name="Liao J."/>
            <person name="Wiedmann M."/>
        </authorList>
    </citation>
    <scope>NUCLEOTIDE SEQUENCE [LARGE SCALE GENOMIC DNA]</scope>
    <source>
        <strain evidence="2 3">FSL L7-1614</strain>
    </source>
</reference>
<evidence type="ECO:0000259" key="1">
    <source>
        <dbReference type="PROSITE" id="PS50943"/>
    </source>
</evidence>
<evidence type="ECO:0000313" key="2">
    <source>
        <dbReference type="EMBL" id="MBC1457192.1"/>
    </source>
</evidence>
<dbReference type="SUPFAM" id="SSF47413">
    <property type="entry name" value="lambda repressor-like DNA-binding domains"/>
    <property type="match status" value="1"/>
</dbReference>
<dbReference type="GO" id="GO:0003677">
    <property type="term" value="F:DNA binding"/>
    <property type="evidence" value="ECO:0007669"/>
    <property type="project" value="InterPro"/>
</dbReference>
<evidence type="ECO:0000313" key="3">
    <source>
        <dbReference type="Proteomes" id="UP000569903"/>
    </source>
</evidence>
<protein>
    <submittedName>
        <fullName evidence="2">Helix-turn-helix transcriptional regulator</fullName>
    </submittedName>
</protein>
<dbReference type="CDD" id="cd00093">
    <property type="entry name" value="HTH_XRE"/>
    <property type="match status" value="1"/>
</dbReference>
<dbReference type="EMBL" id="JAARQN010000003">
    <property type="protein sequence ID" value="MBC1457192.1"/>
    <property type="molecule type" value="Genomic_DNA"/>
</dbReference>
<feature type="domain" description="HTH cro/C1-type" evidence="1">
    <location>
        <begin position="25"/>
        <end position="81"/>
    </location>
</feature>
<accession>A0A841YW56</accession>
<dbReference type="InterPro" id="IPR001387">
    <property type="entry name" value="Cro/C1-type_HTH"/>
</dbReference>
<proteinExistence type="predicted"/>
<dbReference type="PROSITE" id="PS50943">
    <property type="entry name" value="HTH_CROC1"/>
    <property type="match status" value="1"/>
</dbReference>
<dbReference type="AlphaFoldDB" id="A0A841YW56"/>
<dbReference type="RefSeq" id="WP_185388510.1">
    <property type="nucleotide sequence ID" value="NZ_JAARQN010000003.1"/>
</dbReference>
<dbReference type="Gene3D" id="1.10.260.40">
    <property type="entry name" value="lambda repressor-like DNA-binding domains"/>
    <property type="match status" value="1"/>
</dbReference>
<name>A0A841YW56_9LIST</name>
<dbReference type="InterPro" id="IPR010982">
    <property type="entry name" value="Lambda_DNA-bd_dom_sf"/>
</dbReference>
<organism evidence="2 3">
    <name type="scientific">Listeria newyorkensis</name>
    <dbReference type="NCBI Taxonomy" id="1497681"/>
    <lineage>
        <taxon>Bacteria</taxon>
        <taxon>Bacillati</taxon>
        <taxon>Bacillota</taxon>
        <taxon>Bacilli</taxon>
        <taxon>Bacillales</taxon>
        <taxon>Listeriaceae</taxon>
        <taxon>Listeria</taxon>
    </lineage>
</organism>
<comment type="caution">
    <text evidence="2">The sequence shown here is derived from an EMBL/GenBank/DDBJ whole genome shotgun (WGS) entry which is preliminary data.</text>
</comment>
<dbReference type="Proteomes" id="UP000569903">
    <property type="component" value="Unassembled WGS sequence"/>
</dbReference>
<gene>
    <name evidence="2" type="ORF">HB850_05450</name>
</gene>
<sequence>MAALWTEKPSEGLLEKQRIHMGKRIREIRESKEMSIDELGNIFNPAVSSITICNWEKGVFAPSNENKDIIAKLGDISISQLERGTDDRELYFALEEIENVFYQYNANSNPNIDILRQIARLVTSDSVDVSKLGIIIDTLEDIIYESHHLGDRKHFADYQENPEKFISSFFVEICRQKEVAKKVINDAVEEIFQREITKLLSIVEDS</sequence>